<evidence type="ECO:0000313" key="3">
    <source>
        <dbReference type="Proteomes" id="UP000241394"/>
    </source>
</evidence>
<protein>
    <submittedName>
        <fullName evidence="2">Histone-lysine N-methyltransferase</fullName>
    </submittedName>
</protein>
<sequence>MDSPETTEKEKEKEKSHSHRSSCLRRSLAFLVYLTVFLSISFLLVVVVVFVGSLSISNPISVPAHCKIVSSNVDLRSSKVCELGLLNYKAKYVFYPFEGKKFRCRHDYYWASVFEVEYKDHSGETRLALAEAPNEALPIDCRPNFRVAWLTKDKFKVNETYDCWYTFGFSKVNIYHNSYFNCQTKDPSAIEMLRRFFILSPRILESWFARKGRAWFRKWEAIAGVITGFSTSLISITLIRVLQQLKSSLPPICGVRMLSRLKRACLFVAYFSFVGWLVIQYGKKLGLPEIFRVH</sequence>
<dbReference type="PANTHER" id="PTHR36779">
    <property type="entry name" value="OSJNBA0083N12.13 PROTEIN"/>
    <property type="match status" value="1"/>
</dbReference>
<evidence type="ECO:0000256" key="1">
    <source>
        <dbReference type="SAM" id="Phobius"/>
    </source>
</evidence>
<keyword evidence="2" id="KW-0489">Methyltransferase</keyword>
<dbReference type="STRING" id="1590841.A0A2R6PD19"/>
<gene>
    <name evidence="2" type="ORF">CEY00_Acc29484</name>
</gene>
<dbReference type="EMBL" id="NKQK01000026">
    <property type="protein sequence ID" value="PSR89287.1"/>
    <property type="molecule type" value="Genomic_DNA"/>
</dbReference>
<dbReference type="GO" id="GO:0032259">
    <property type="term" value="P:methylation"/>
    <property type="evidence" value="ECO:0007669"/>
    <property type="project" value="UniProtKB-KW"/>
</dbReference>
<dbReference type="OrthoDB" id="1922696at2759"/>
<comment type="caution">
    <text evidence="2">The sequence shown here is derived from an EMBL/GenBank/DDBJ whole genome shotgun (WGS) entry which is preliminary data.</text>
</comment>
<name>A0A2R6PD19_ACTCC</name>
<keyword evidence="2" id="KW-0808">Transferase</keyword>
<dbReference type="Gramene" id="PSR89287">
    <property type="protein sequence ID" value="PSR89287"/>
    <property type="gene ID" value="CEY00_Acc29484"/>
</dbReference>
<keyword evidence="1" id="KW-1133">Transmembrane helix</keyword>
<dbReference type="PANTHER" id="PTHR36779:SF1">
    <property type="entry name" value="OS04G0600400 PROTEIN"/>
    <property type="match status" value="1"/>
</dbReference>
<dbReference type="AlphaFoldDB" id="A0A2R6PD19"/>
<keyword evidence="1" id="KW-0472">Membrane</keyword>
<keyword evidence="1" id="KW-0812">Transmembrane</keyword>
<organism evidence="2 3">
    <name type="scientific">Actinidia chinensis var. chinensis</name>
    <name type="common">Chinese soft-hair kiwi</name>
    <dbReference type="NCBI Taxonomy" id="1590841"/>
    <lineage>
        <taxon>Eukaryota</taxon>
        <taxon>Viridiplantae</taxon>
        <taxon>Streptophyta</taxon>
        <taxon>Embryophyta</taxon>
        <taxon>Tracheophyta</taxon>
        <taxon>Spermatophyta</taxon>
        <taxon>Magnoliopsida</taxon>
        <taxon>eudicotyledons</taxon>
        <taxon>Gunneridae</taxon>
        <taxon>Pentapetalae</taxon>
        <taxon>asterids</taxon>
        <taxon>Ericales</taxon>
        <taxon>Actinidiaceae</taxon>
        <taxon>Actinidia</taxon>
    </lineage>
</organism>
<dbReference type="InParanoid" id="A0A2R6PD19"/>
<feature type="transmembrane region" description="Helical" evidence="1">
    <location>
        <begin position="221"/>
        <end position="242"/>
    </location>
</feature>
<dbReference type="FunCoup" id="A0A2R6PD19">
    <property type="interactions" value="2466"/>
</dbReference>
<accession>A0A2R6PD19</accession>
<dbReference type="Proteomes" id="UP000241394">
    <property type="component" value="Chromosome LG26"/>
</dbReference>
<reference evidence="2 3" key="1">
    <citation type="submission" date="2017-07" db="EMBL/GenBank/DDBJ databases">
        <title>An improved, manually edited Actinidia chinensis var. chinensis (kiwifruit) genome highlights the challenges associated with draft genomes and gene prediction in plants.</title>
        <authorList>
            <person name="Pilkington S."/>
            <person name="Crowhurst R."/>
            <person name="Hilario E."/>
            <person name="Nardozza S."/>
            <person name="Fraser L."/>
            <person name="Peng Y."/>
            <person name="Gunaseelan K."/>
            <person name="Simpson R."/>
            <person name="Tahir J."/>
            <person name="Deroles S."/>
            <person name="Templeton K."/>
            <person name="Luo Z."/>
            <person name="Davy M."/>
            <person name="Cheng C."/>
            <person name="Mcneilage M."/>
            <person name="Scaglione D."/>
            <person name="Liu Y."/>
            <person name="Zhang Q."/>
            <person name="Datson P."/>
            <person name="De Silva N."/>
            <person name="Gardiner S."/>
            <person name="Bassett H."/>
            <person name="Chagne D."/>
            <person name="Mccallum J."/>
            <person name="Dzierzon H."/>
            <person name="Deng C."/>
            <person name="Wang Y.-Y."/>
            <person name="Barron N."/>
            <person name="Manako K."/>
            <person name="Bowen J."/>
            <person name="Foster T."/>
            <person name="Erridge Z."/>
            <person name="Tiffin H."/>
            <person name="Waite C."/>
            <person name="Davies K."/>
            <person name="Grierson E."/>
            <person name="Laing W."/>
            <person name="Kirk R."/>
            <person name="Chen X."/>
            <person name="Wood M."/>
            <person name="Montefiori M."/>
            <person name="Brummell D."/>
            <person name="Schwinn K."/>
            <person name="Catanach A."/>
            <person name="Fullerton C."/>
            <person name="Li D."/>
            <person name="Meiyalaghan S."/>
            <person name="Nieuwenhuizen N."/>
            <person name="Read N."/>
            <person name="Prakash R."/>
            <person name="Hunter D."/>
            <person name="Zhang H."/>
            <person name="Mckenzie M."/>
            <person name="Knabel M."/>
            <person name="Harris A."/>
            <person name="Allan A."/>
            <person name="Chen A."/>
            <person name="Janssen B."/>
            <person name="Plunkett B."/>
            <person name="Dwamena C."/>
            <person name="Voogd C."/>
            <person name="Leif D."/>
            <person name="Lafferty D."/>
            <person name="Souleyre E."/>
            <person name="Varkonyi-Gasic E."/>
            <person name="Gambi F."/>
            <person name="Hanley J."/>
            <person name="Yao J.-L."/>
            <person name="Cheung J."/>
            <person name="David K."/>
            <person name="Warren B."/>
            <person name="Marsh K."/>
            <person name="Snowden K."/>
            <person name="Lin-Wang K."/>
            <person name="Brian L."/>
            <person name="Martinez-Sanchez M."/>
            <person name="Wang M."/>
            <person name="Ileperuma N."/>
            <person name="Macnee N."/>
            <person name="Campin R."/>
            <person name="Mcatee P."/>
            <person name="Drummond R."/>
            <person name="Espley R."/>
            <person name="Ireland H."/>
            <person name="Wu R."/>
            <person name="Atkinson R."/>
            <person name="Karunairetnam S."/>
            <person name="Bulley S."/>
            <person name="Chunkath S."/>
            <person name="Hanley Z."/>
            <person name="Storey R."/>
            <person name="Thrimawithana A."/>
            <person name="Thomson S."/>
            <person name="David C."/>
            <person name="Testolin R."/>
        </authorList>
    </citation>
    <scope>NUCLEOTIDE SEQUENCE [LARGE SCALE GENOMIC DNA]</scope>
    <source>
        <strain evidence="3">cv. Red5</strain>
        <tissue evidence="2">Young leaf</tissue>
    </source>
</reference>
<dbReference type="OMA" id="AWLAIEY"/>
<feature type="transmembrane region" description="Helical" evidence="1">
    <location>
        <begin position="263"/>
        <end position="282"/>
    </location>
</feature>
<dbReference type="GO" id="GO:0008168">
    <property type="term" value="F:methyltransferase activity"/>
    <property type="evidence" value="ECO:0007669"/>
    <property type="project" value="UniProtKB-KW"/>
</dbReference>
<feature type="transmembrane region" description="Helical" evidence="1">
    <location>
        <begin position="28"/>
        <end position="51"/>
    </location>
</feature>
<keyword evidence="3" id="KW-1185">Reference proteome</keyword>
<evidence type="ECO:0000313" key="2">
    <source>
        <dbReference type="EMBL" id="PSR89287.1"/>
    </source>
</evidence>
<reference evidence="3" key="2">
    <citation type="journal article" date="2018" name="BMC Genomics">
        <title>A manually annotated Actinidia chinensis var. chinensis (kiwifruit) genome highlights the challenges associated with draft genomes and gene prediction in plants.</title>
        <authorList>
            <person name="Pilkington S.M."/>
            <person name="Crowhurst R."/>
            <person name="Hilario E."/>
            <person name="Nardozza S."/>
            <person name="Fraser L."/>
            <person name="Peng Y."/>
            <person name="Gunaseelan K."/>
            <person name="Simpson R."/>
            <person name="Tahir J."/>
            <person name="Deroles S.C."/>
            <person name="Templeton K."/>
            <person name="Luo Z."/>
            <person name="Davy M."/>
            <person name="Cheng C."/>
            <person name="McNeilage M."/>
            <person name="Scaglione D."/>
            <person name="Liu Y."/>
            <person name="Zhang Q."/>
            <person name="Datson P."/>
            <person name="De Silva N."/>
            <person name="Gardiner S.E."/>
            <person name="Bassett H."/>
            <person name="Chagne D."/>
            <person name="McCallum J."/>
            <person name="Dzierzon H."/>
            <person name="Deng C."/>
            <person name="Wang Y.Y."/>
            <person name="Barron L."/>
            <person name="Manako K."/>
            <person name="Bowen J."/>
            <person name="Foster T.M."/>
            <person name="Erridge Z.A."/>
            <person name="Tiffin H."/>
            <person name="Waite C.N."/>
            <person name="Davies K.M."/>
            <person name="Grierson E.P."/>
            <person name="Laing W.A."/>
            <person name="Kirk R."/>
            <person name="Chen X."/>
            <person name="Wood M."/>
            <person name="Montefiori M."/>
            <person name="Brummell D.A."/>
            <person name="Schwinn K.E."/>
            <person name="Catanach A."/>
            <person name="Fullerton C."/>
            <person name="Li D."/>
            <person name="Meiyalaghan S."/>
            <person name="Nieuwenhuizen N."/>
            <person name="Read N."/>
            <person name="Prakash R."/>
            <person name="Hunter D."/>
            <person name="Zhang H."/>
            <person name="McKenzie M."/>
            <person name="Knabel M."/>
            <person name="Harris A."/>
            <person name="Allan A.C."/>
            <person name="Gleave A."/>
            <person name="Chen A."/>
            <person name="Janssen B.J."/>
            <person name="Plunkett B."/>
            <person name="Ampomah-Dwamena C."/>
            <person name="Voogd C."/>
            <person name="Leif D."/>
            <person name="Lafferty D."/>
            <person name="Souleyre E.J.F."/>
            <person name="Varkonyi-Gasic E."/>
            <person name="Gambi F."/>
            <person name="Hanley J."/>
            <person name="Yao J.L."/>
            <person name="Cheung J."/>
            <person name="David K.M."/>
            <person name="Warren B."/>
            <person name="Marsh K."/>
            <person name="Snowden K.C."/>
            <person name="Lin-Wang K."/>
            <person name="Brian L."/>
            <person name="Martinez-Sanchez M."/>
            <person name="Wang M."/>
            <person name="Ileperuma N."/>
            <person name="Macnee N."/>
            <person name="Campin R."/>
            <person name="McAtee P."/>
            <person name="Drummond R.S.M."/>
            <person name="Espley R.V."/>
            <person name="Ireland H.S."/>
            <person name="Wu R."/>
            <person name="Atkinson R.G."/>
            <person name="Karunairetnam S."/>
            <person name="Bulley S."/>
            <person name="Chunkath S."/>
            <person name="Hanley Z."/>
            <person name="Storey R."/>
            <person name="Thrimawithana A.H."/>
            <person name="Thomson S."/>
            <person name="David C."/>
            <person name="Testolin R."/>
            <person name="Huang H."/>
            <person name="Hellens R.P."/>
            <person name="Schaffer R.J."/>
        </authorList>
    </citation>
    <scope>NUCLEOTIDE SEQUENCE [LARGE SCALE GENOMIC DNA]</scope>
    <source>
        <strain evidence="3">cv. Red5</strain>
    </source>
</reference>
<proteinExistence type="predicted"/>